<evidence type="ECO:0000256" key="1">
    <source>
        <dbReference type="HAMAP-Rule" id="MF_01575"/>
    </source>
</evidence>
<dbReference type="Gene3D" id="3.40.50.450">
    <property type="match status" value="1"/>
</dbReference>
<dbReference type="eggNOG" id="COG4474">
    <property type="taxonomic scope" value="Bacteria"/>
</dbReference>
<comment type="similarity">
    <text evidence="1">Belongs to the UPF0398 family.</text>
</comment>
<dbReference type="NCBIfam" id="NF010181">
    <property type="entry name" value="PRK13660.1"/>
    <property type="match status" value="1"/>
</dbReference>
<dbReference type="OrthoDB" id="2301957at2"/>
<evidence type="ECO:0000313" key="2">
    <source>
        <dbReference type="EMBL" id="EHJ52667.1"/>
    </source>
</evidence>
<gene>
    <name evidence="2" type="ORF">STRMA_0062</name>
</gene>
<keyword evidence="3" id="KW-1185">Reference proteome</keyword>
<dbReference type="PIRSF" id="PIRSF021290">
    <property type="entry name" value="DUF1273"/>
    <property type="match status" value="1"/>
</dbReference>
<protein>
    <recommendedName>
        <fullName evidence="1">UPF0398 protein STRMA_0062</fullName>
    </recommendedName>
</protein>
<dbReference type="PANTHER" id="PTHR38440">
    <property type="entry name" value="UPF0398 PROTEIN YPSA"/>
    <property type="match status" value="1"/>
</dbReference>
<organism evidence="2 3">
    <name type="scientific">Streptococcus macacae NCTC 11558</name>
    <dbReference type="NCBI Taxonomy" id="764298"/>
    <lineage>
        <taxon>Bacteria</taxon>
        <taxon>Bacillati</taxon>
        <taxon>Bacillota</taxon>
        <taxon>Bacilli</taxon>
        <taxon>Lactobacillales</taxon>
        <taxon>Streptococcaceae</taxon>
        <taxon>Streptococcus</taxon>
    </lineage>
</organism>
<dbReference type="PANTHER" id="PTHR38440:SF1">
    <property type="entry name" value="UPF0398 PROTEIN SPR0331"/>
    <property type="match status" value="1"/>
</dbReference>
<dbReference type="Proteomes" id="UP000003573">
    <property type="component" value="Unassembled WGS sequence"/>
</dbReference>
<comment type="caution">
    <text evidence="2">The sequence shown here is derived from an EMBL/GenBank/DDBJ whole genome shotgun (WGS) entry which is preliminary data.</text>
</comment>
<dbReference type="SUPFAM" id="SSF102405">
    <property type="entry name" value="MCP/YpsA-like"/>
    <property type="match status" value="1"/>
</dbReference>
<name>G5JY16_9STRE</name>
<dbReference type="STRING" id="764298.STRMA_0062"/>
<accession>G5JY16</accession>
<dbReference type="InterPro" id="IPR010697">
    <property type="entry name" value="YspA"/>
</dbReference>
<dbReference type="HAMAP" id="MF_01575">
    <property type="entry name" value="UPF0398"/>
    <property type="match status" value="1"/>
</dbReference>
<proteinExistence type="inferred from homology"/>
<evidence type="ECO:0000313" key="3">
    <source>
        <dbReference type="Proteomes" id="UP000003573"/>
    </source>
</evidence>
<dbReference type="EMBL" id="AEUW02000001">
    <property type="protein sequence ID" value="EHJ52667.1"/>
    <property type="molecule type" value="Genomic_DNA"/>
</dbReference>
<dbReference type="RefSeq" id="WP_003080958.1">
    <property type="nucleotide sequence ID" value="NZ_AEUW02000001.1"/>
</dbReference>
<sequence length="176" mass="21008">MTTILITGYKSFELGIFQDKDPKIAVLKQVIKKDLIRFIEEGADWFVFMGNLGFEYWALEVAVQLKKEYNIQLATIFPFETHGQKWNESNQEKLRQFKQTDFVTYTYKKYQNPNQLKSYHHFLLDNTDGAYVFYDEEMKTNLSYFSSLISAKEGYFVTRLTFERLNEIIQDFDDNF</sequence>
<dbReference type="Pfam" id="PF06908">
    <property type="entry name" value="YpsA"/>
    <property type="match status" value="1"/>
</dbReference>
<reference evidence="2 3" key="1">
    <citation type="journal article" date="2014" name="Int. J. Syst. Evol. Microbiol.">
        <title>Phylogenomics and the dynamic genome evolution of the genus Streptococcus.</title>
        <authorList>
            <consortium name="The Broad Institute Genome Sequencing Platform"/>
            <person name="Richards V.P."/>
            <person name="Palmer S.R."/>
            <person name="Pavinski Bitar P.D."/>
            <person name="Qin X."/>
            <person name="Weinstock G.M."/>
            <person name="Highlander S.K."/>
            <person name="Town C.D."/>
            <person name="Burne R.A."/>
            <person name="Stanhope M.J."/>
        </authorList>
    </citation>
    <scope>NUCLEOTIDE SEQUENCE [LARGE SCALE GENOMIC DNA]</scope>
    <source>
        <strain evidence="2 3">NCTC 11558</strain>
    </source>
</reference>
<dbReference type="AlphaFoldDB" id="G5JY16"/>